<feature type="chain" id="PRO_5034673265" description="FAD-binding domain-containing protein" evidence="5">
    <location>
        <begin position="23"/>
        <end position="412"/>
    </location>
</feature>
<keyword evidence="5" id="KW-0732">Signal</keyword>
<organism evidence="7 8">
    <name type="scientific">Apophysomyces ossiformis</name>
    <dbReference type="NCBI Taxonomy" id="679940"/>
    <lineage>
        <taxon>Eukaryota</taxon>
        <taxon>Fungi</taxon>
        <taxon>Fungi incertae sedis</taxon>
        <taxon>Mucoromycota</taxon>
        <taxon>Mucoromycotina</taxon>
        <taxon>Mucoromycetes</taxon>
        <taxon>Mucorales</taxon>
        <taxon>Mucorineae</taxon>
        <taxon>Mucoraceae</taxon>
        <taxon>Apophysomyces</taxon>
    </lineage>
</organism>
<sequence length="412" mass="46585">MTFNKPILIIGAGMSGLSLAQALKQHDIPYRIFERDERPDHRSQGWSMSLHFCLEPLKQSINPSLYETLPTKASVNPRNHETEFGLVNGQTSELMLLVDSNMLRLANYTTYRINRARFRQWLLSEINVEWNQRIKCYAADENGVTITMEDGTQVEGSILIGADGVNSVVAKQLIGPKKFSSTTTVNPVRVLAMLRWVDKETYEVYKHFSSTQFMAFGRLENNETVAMFVTVNDISEDGERYQMLYSLSRYDPQGLLPLKDTNEDLLKQAKEWSKGFEGALRQLVMDSPPDTIVTDLKVRERSPSEEIRSNSAKGRVTLVGDAAHTMTMFRGEGGNHAILDSMLLFKQILEVHQGKKSLSDALNAYLDEMIPRGSKAVFESHQACENTHRSPEMMVNLMKALVERAGVKLDDK</sequence>
<evidence type="ECO:0000256" key="1">
    <source>
        <dbReference type="ARBA" id="ARBA00022630"/>
    </source>
</evidence>
<dbReference type="PANTHER" id="PTHR47178">
    <property type="entry name" value="MONOOXYGENASE, FAD-BINDING"/>
    <property type="match status" value="1"/>
</dbReference>
<dbReference type="GO" id="GO:0004497">
    <property type="term" value="F:monooxygenase activity"/>
    <property type="evidence" value="ECO:0007669"/>
    <property type="project" value="UniProtKB-KW"/>
</dbReference>
<evidence type="ECO:0000259" key="6">
    <source>
        <dbReference type="Pfam" id="PF01494"/>
    </source>
</evidence>
<dbReference type="PRINTS" id="PR00420">
    <property type="entry name" value="RNGMNOXGNASE"/>
</dbReference>
<dbReference type="Pfam" id="PF01494">
    <property type="entry name" value="FAD_binding_3"/>
    <property type="match status" value="1"/>
</dbReference>
<dbReference type="PANTHER" id="PTHR47178:SF1">
    <property type="entry name" value="FAD-BINDING DOMAIN-CONTAINING PROTEIN-RELATED"/>
    <property type="match status" value="1"/>
</dbReference>
<dbReference type="Proteomes" id="UP000605846">
    <property type="component" value="Unassembled WGS sequence"/>
</dbReference>
<keyword evidence="3" id="KW-0560">Oxidoreductase</keyword>
<keyword evidence="4" id="KW-0503">Monooxygenase</keyword>
<evidence type="ECO:0000256" key="2">
    <source>
        <dbReference type="ARBA" id="ARBA00022827"/>
    </source>
</evidence>
<dbReference type="Gene3D" id="3.50.50.60">
    <property type="entry name" value="FAD/NAD(P)-binding domain"/>
    <property type="match status" value="1"/>
</dbReference>
<gene>
    <name evidence="7" type="ORF">EC973_009032</name>
</gene>
<proteinExistence type="predicted"/>
<evidence type="ECO:0000313" key="7">
    <source>
        <dbReference type="EMBL" id="KAF7726140.1"/>
    </source>
</evidence>
<keyword evidence="8" id="KW-1185">Reference proteome</keyword>
<dbReference type="InterPro" id="IPR036188">
    <property type="entry name" value="FAD/NAD-bd_sf"/>
</dbReference>
<keyword evidence="2" id="KW-0274">FAD</keyword>
<name>A0A8H7EPV2_9FUNG</name>
<evidence type="ECO:0000313" key="8">
    <source>
        <dbReference type="Proteomes" id="UP000605846"/>
    </source>
</evidence>
<evidence type="ECO:0000256" key="3">
    <source>
        <dbReference type="ARBA" id="ARBA00023002"/>
    </source>
</evidence>
<comment type="caution">
    <text evidence="7">The sequence shown here is derived from an EMBL/GenBank/DDBJ whole genome shotgun (WGS) entry which is preliminary data.</text>
</comment>
<feature type="domain" description="FAD-binding" evidence="6">
    <location>
        <begin position="6"/>
        <end position="377"/>
    </location>
</feature>
<dbReference type="GO" id="GO:0071949">
    <property type="term" value="F:FAD binding"/>
    <property type="evidence" value="ECO:0007669"/>
    <property type="project" value="InterPro"/>
</dbReference>
<dbReference type="EMBL" id="JABAYA010000083">
    <property type="protein sequence ID" value="KAF7726140.1"/>
    <property type="molecule type" value="Genomic_DNA"/>
</dbReference>
<reference evidence="7" key="1">
    <citation type="submission" date="2020-01" db="EMBL/GenBank/DDBJ databases">
        <title>Genome Sequencing of Three Apophysomyces-Like Fungal Strains Confirms a Novel Fungal Genus in the Mucoromycota with divergent Burkholderia-like Endosymbiotic Bacteria.</title>
        <authorList>
            <person name="Stajich J.E."/>
            <person name="Macias A.M."/>
            <person name="Carter-House D."/>
            <person name="Lovett B."/>
            <person name="Kasson L.R."/>
            <person name="Berry K."/>
            <person name="Grigoriev I."/>
            <person name="Chang Y."/>
            <person name="Spatafora J."/>
            <person name="Kasson M.T."/>
        </authorList>
    </citation>
    <scope>NUCLEOTIDE SEQUENCE</scope>
    <source>
        <strain evidence="7">NRRL A-21654</strain>
    </source>
</reference>
<dbReference type="OrthoDB" id="655030at2759"/>
<feature type="signal peptide" evidence="5">
    <location>
        <begin position="1"/>
        <end position="22"/>
    </location>
</feature>
<protein>
    <recommendedName>
        <fullName evidence="6">FAD-binding domain-containing protein</fullName>
    </recommendedName>
</protein>
<accession>A0A8H7EPV2</accession>
<dbReference type="InterPro" id="IPR002938">
    <property type="entry name" value="FAD-bd"/>
</dbReference>
<evidence type="ECO:0000256" key="5">
    <source>
        <dbReference type="SAM" id="SignalP"/>
    </source>
</evidence>
<dbReference type="AlphaFoldDB" id="A0A8H7EPV2"/>
<evidence type="ECO:0000256" key="4">
    <source>
        <dbReference type="ARBA" id="ARBA00023033"/>
    </source>
</evidence>
<dbReference type="SUPFAM" id="SSF51905">
    <property type="entry name" value="FAD/NAD(P)-binding domain"/>
    <property type="match status" value="1"/>
</dbReference>
<keyword evidence="1" id="KW-0285">Flavoprotein</keyword>